<evidence type="ECO:0000313" key="2">
    <source>
        <dbReference type="Proteomes" id="UP001177003"/>
    </source>
</evidence>
<gene>
    <name evidence="1" type="ORF">LSALG_LOCUS298</name>
</gene>
<dbReference type="Proteomes" id="UP001177003">
    <property type="component" value="Chromosome 0"/>
</dbReference>
<sequence length="175" mass="20124">MNHHRRTTCISPKGSFINRKVINSGASASNYFKVLNKSVRRTWSHQHQWNVLPPINKLLEWVNFNILTNLENHLCPALSDAGQVNPTALVNLCQFDDHVFASLFSGPIIFRFVYMVAATRIPHTHRLHLYLSRNTYSSTLSLLFLLHPSPLPPPILFFHFRLYFHCVPLIPPSSL</sequence>
<proteinExistence type="predicted"/>
<dbReference type="EMBL" id="OX465086">
    <property type="protein sequence ID" value="CAI9259404.1"/>
    <property type="molecule type" value="Genomic_DNA"/>
</dbReference>
<name>A0AA35V099_LACSI</name>
<dbReference type="AlphaFoldDB" id="A0AA35V099"/>
<evidence type="ECO:0000313" key="1">
    <source>
        <dbReference type="EMBL" id="CAI9259404.1"/>
    </source>
</evidence>
<accession>A0AA35V099</accession>
<organism evidence="1 2">
    <name type="scientific">Lactuca saligna</name>
    <name type="common">Willowleaf lettuce</name>
    <dbReference type="NCBI Taxonomy" id="75948"/>
    <lineage>
        <taxon>Eukaryota</taxon>
        <taxon>Viridiplantae</taxon>
        <taxon>Streptophyta</taxon>
        <taxon>Embryophyta</taxon>
        <taxon>Tracheophyta</taxon>
        <taxon>Spermatophyta</taxon>
        <taxon>Magnoliopsida</taxon>
        <taxon>eudicotyledons</taxon>
        <taxon>Gunneridae</taxon>
        <taxon>Pentapetalae</taxon>
        <taxon>asterids</taxon>
        <taxon>campanulids</taxon>
        <taxon>Asterales</taxon>
        <taxon>Asteraceae</taxon>
        <taxon>Cichorioideae</taxon>
        <taxon>Cichorieae</taxon>
        <taxon>Lactucinae</taxon>
        <taxon>Lactuca</taxon>
    </lineage>
</organism>
<keyword evidence="2" id="KW-1185">Reference proteome</keyword>
<protein>
    <submittedName>
        <fullName evidence="1">Uncharacterized protein</fullName>
    </submittedName>
</protein>
<reference evidence="1" key="1">
    <citation type="submission" date="2023-04" db="EMBL/GenBank/DDBJ databases">
        <authorList>
            <person name="Vijverberg K."/>
            <person name="Xiong W."/>
            <person name="Schranz E."/>
        </authorList>
    </citation>
    <scope>NUCLEOTIDE SEQUENCE</scope>
</reference>